<feature type="compositionally biased region" description="Low complexity" evidence="1">
    <location>
        <begin position="136"/>
        <end position="153"/>
    </location>
</feature>
<dbReference type="AlphaFoldDB" id="A0A7S2C2W8"/>
<reference evidence="2" key="1">
    <citation type="submission" date="2021-01" db="EMBL/GenBank/DDBJ databases">
        <authorList>
            <person name="Corre E."/>
            <person name="Pelletier E."/>
            <person name="Niang G."/>
            <person name="Scheremetjew M."/>
            <person name="Finn R."/>
            <person name="Kale V."/>
            <person name="Holt S."/>
            <person name="Cochrane G."/>
            <person name="Meng A."/>
            <person name="Brown T."/>
            <person name="Cohen L."/>
        </authorList>
    </citation>
    <scope>NUCLEOTIDE SEQUENCE</scope>
    <source>
        <strain evidence="2">CCMP2222</strain>
    </source>
</reference>
<feature type="region of interest" description="Disordered" evidence="1">
    <location>
        <begin position="98"/>
        <end position="188"/>
    </location>
</feature>
<sequence>MKERLMHAFDHARSIREQNRQLAQKHADEQGYWQDMVSSMKDRHRRELKRLQGDGAAMESDRHDQLSHFGEQVIGELTALQQHLHEVRQETVNTVILEGEDLQDPTMAPDDGDADVSPTGAGEADPPTAPEDATDAELAAAVEDVGDDVGVGLDAEDFAPAEGSGGHASGDAGAEQFGQGGFSDDFEE</sequence>
<gene>
    <name evidence="2" type="ORF">AAND1436_LOCUS15164</name>
</gene>
<name>A0A7S2C2W8_9DINO</name>
<evidence type="ECO:0000313" key="2">
    <source>
        <dbReference type="EMBL" id="CAD9414030.1"/>
    </source>
</evidence>
<accession>A0A7S2C2W8</accession>
<proteinExistence type="predicted"/>
<dbReference type="EMBL" id="HBGQ01030692">
    <property type="protein sequence ID" value="CAD9414030.1"/>
    <property type="molecule type" value="Transcribed_RNA"/>
</dbReference>
<evidence type="ECO:0000256" key="1">
    <source>
        <dbReference type="SAM" id="MobiDB-lite"/>
    </source>
</evidence>
<protein>
    <submittedName>
        <fullName evidence="2">Uncharacterized protein</fullName>
    </submittedName>
</protein>
<organism evidence="2">
    <name type="scientific">Alexandrium andersonii</name>
    <dbReference type="NCBI Taxonomy" id="327968"/>
    <lineage>
        <taxon>Eukaryota</taxon>
        <taxon>Sar</taxon>
        <taxon>Alveolata</taxon>
        <taxon>Dinophyceae</taxon>
        <taxon>Gonyaulacales</taxon>
        <taxon>Pyrocystaceae</taxon>
        <taxon>Alexandrium</taxon>
    </lineage>
</organism>